<dbReference type="InterPro" id="IPR036291">
    <property type="entry name" value="NAD(P)-bd_dom_sf"/>
</dbReference>
<evidence type="ECO:0000256" key="1">
    <source>
        <dbReference type="ARBA" id="ARBA00022723"/>
    </source>
</evidence>
<dbReference type="Pfam" id="PF08240">
    <property type="entry name" value="ADH_N"/>
    <property type="match status" value="1"/>
</dbReference>
<dbReference type="InterPro" id="IPR013154">
    <property type="entry name" value="ADH-like_N"/>
</dbReference>
<keyword evidence="2 4" id="KW-0862">Zinc</keyword>
<dbReference type="PANTHER" id="PTHR43401:SF2">
    <property type="entry name" value="L-THREONINE 3-DEHYDROGENASE"/>
    <property type="match status" value="1"/>
</dbReference>
<evidence type="ECO:0000313" key="7">
    <source>
        <dbReference type="Proteomes" id="UP000076927"/>
    </source>
</evidence>
<dbReference type="Gene3D" id="3.40.50.720">
    <property type="entry name" value="NAD(P)-binding Rossmann-like Domain"/>
    <property type="match status" value="1"/>
</dbReference>
<dbReference type="PANTHER" id="PTHR43401">
    <property type="entry name" value="L-THREONINE 3-DEHYDROGENASE"/>
    <property type="match status" value="1"/>
</dbReference>
<dbReference type="EMBL" id="CP011388">
    <property type="protein sequence ID" value="ANE45755.1"/>
    <property type="molecule type" value="Genomic_DNA"/>
</dbReference>
<dbReference type="RefSeq" id="WP_068604807.1">
    <property type="nucleotide sequence ID" value="NZ_CP011388.1"/>
</dbReference>
<dbReference type="InterPro" id="IPR050129">
    <property type="entry name" value="Zn_alcohol_dh"/>
</dbReference>
<dbReference type="AlphaFoldDB" id="A0A172TFB5"/>
<dbReference type="KEGG" id="pswu:SY83_04955"/>
<dbReference type="InterPro" id="IPR002328">
    <property type="entry name" value="ADH_Zn_CS"/>
</dbReference>
<name>A0A172TFB5_9BACL</name>
<organism evidence="6 7">
    <name type="scientific">Paenibacillus swuensis</name>
    <dbReference type="NCBI Taxonomy" id="1178515"/>
    <lineage>
        <taxon>Bacteria</taxon>
        <taxon>Bacillati</taxon>
        <taxon>Bacillota</taxon>
        <taxon>Bacilli</taxon>
        <taxon>Bacillales</taxon>
        <taxon>Paenibacillaceae</taxon>
        <taxon>Paenibacillus</taxon>
    </lineage>
</organism>
<dbReference type="SMART" id="SM00829">
    <property type="entry name" value="PKS_ER"/>
    <property type="match status" value="1"/>
</dbReference>
<proteinExistence type="inferred from homology"/>
<keyword evidence="3" id="KW-0560">Oxidoreductase</keyword>
<evidence type="ECO:0000256" key="3">
    <source>
        <dbReference type="ARBA" id="ARBA00023002"/>
    </source>
</evidence>
<dbReference type="SUPFAM" id="SSF51735">
    <property type="entry name" value="NAD(P)-binding Rossmann-fold domains"/>
    <property type="match status" value="1"/>
</dbReference>
<dbReference type="PROSITE" id="PS00059">
    <property type="entry name" value="ADH_ZINC"/>
    <property type="match status" value="1"/>
</dbReference>
<dbReference type="GO" id="GO:0016491">
    <property type="term" value="F:oxidoreductase activity"/>
    <property type="evidence" value="ECO:0007669"/>
    <property type="project" value="UniProtKB-KW"/>
</dbReference>
<keyword evidence="1 4" id="KW-0479">Metal-binding</keyword>
<dbReference type="STRING" id="1178515.SY83_04955"/>
<dbReference type="GO" id="GO:0008270">
    <property type="term" value="F:zinc ion binding"/>
    <property type="evidence" value="ECO:0007669"/>
    <property type="project" value="InterPro"/>
</dbReference>
<accession>A0A172TFB5</accession>
<comment type="cofactor">
    <cofactor evidence="4">
        <name>Zn(2+)</name>
        <dbReference type="ChEBI" id="CHEBI:29105"/>
    </cofactor>
</comment>
<feature type="domain" description="Enoyl reductase (ER)" evidence="5">
    <location>
        <begin position="10"/>
        <end position="320"/>
    </location>
</feature>
<evidence type="ECO:0000256" key="4">
    <source>
        <dbReference type="RuleBase" id="RU361277"/>
    </source>
</evidence>
<dbReference type="Proteomes" id="UP000076927">
    <property type="component" value="Chromosome"/>
</dbReference>
<dbReference type="PATRIC" id="fig|1178515.4.peg.1004"/>
<evidence type="ECO:0000256" key="2">
    <source>
        <dbReference type="ARBA" id="ARBA00022833"/>
    </source>
</evidence>
<dbReference type="SUPFAM" id="SSF50129">
    <property type="entry name" value="GroES-like"/>
    <property type="match status" value="1"/>
</dbReference>
<gene>
    <name evidence="6" type="ORF">SY83_04955</name>
</gene>
<sequence length="323" mass="34860">MKAQILHRPGVLEYMEVPLPSFGSDEVLIRLTRSCICNGSDPAIWAGAHWEQFPIVFGHEAAGEIVACGDAVTGFLPGDRIAWWFTVGAFAEYVAVAPGQVAMVKLPDDVTDDEAPLFELVAAAARAVDAAEIVPGSKVLIVGLGPSGLIMSQLAKIMGAEMVIGWDLYPNRRELGLSLGCDRVYDNGVAGFVESMLEVEAGDPADVVIDAYADDLLPGSSTLNDAIRAVRPGGLIISYGHPQQGRMIDIFELQKKGVTMRGPVNDMIQIRIYMERAVGYVLDGRLNLKALISGRVSLDRVGDGLELVMKQPERYLKILVDIP</sequence>
<dbReference type="InterPro" id="IPR011032">
    <property type="entry name" value="GroES-like_sf"/>
</dbReference>
<dbReference type="InterPro" id="IPR013149">
    <property type="entry name" value="ADH-like_C"/>
</dbReference>
<protein>
    <recommendedName>
        <fullName evidence="5">Enoyl reductase (ER) domain-containing protein</fullName>
    </recommendedName>
</protein>
<comment type="similarity">
    <text evidence="4">Belongs to the zinc-containing alcohol dehydrogenase family.</text>
</comment>
<dbReference type="Pfam" id="PF00107">
    <property type="entry name" value="ADH_zinc_N"/>
    <property type="match status" value="1"/>
</dbReference>
<dbReference type="Gene3D" id="3.90.180.10">
    <property type="entry name" value="Medium-chain alcohol dehydrogenases, catalytic domain"/>
    <property type="match status" value="2"/>
</dbReference>
<dbReference type="InterPro" id="IPR020843">
    <property type="entry name" value="ER"/>
</dbReference>
<keyword evidence="7" id="KW-1185">Reference proteome</keyword>
<evidence type="ECO:0000313" key="6">
    <source>
        <dbReference type="EMBL" id="ANE45755.1"/>
    </source>
</evidence>
<reference evidence="6 7" key="1">
    <citation type="submission" date="2015-01" db="EMBL/GenBank/DDBJ databases">
        <title>Paenibacillus swuensis/DY6/whole genome sequencing.</title>
        <authorList>
            <person name="Kim M.K."/>
            <person name="Srinivasan S."/>
            <person name="Lee J.-J."/>
        </authorList>
    </citation>
    <scope>NUCLEOTIDE SEQUENCE [LARGE SCALE GENOMIC DNA]</scope>
    <source>
        <strain evidence="6 7">DY6</strain>
    </source>
</reference>
<evidence type="ECO:0000259" key="5">
    <source>
        <dbReference type="SMART" id="SM00829"/>
    </source>
</evidence>